<dbReference type="SUPFAM" id="SSF57756">
    <property type="entry name" value="Retrovirus zinc finger-like domains"/>
    <property type="match status" value="1"/>
</dbReference>
<protein>
    <recommendedName>
        <fullName evidence="2">CCHC-type domain-containing protein</fullName>
    </recommendedName>
</protein>
<dbReference type="InterPro" id="IPR001878">
    <property type="entry name" value="Znf_CCHC"/>
</dbReference>
<proteinExistence type="predicted"/>
<dbReference type="Gene3D" id="4.10.60.10">
    <property type="entry name" value="Zinc finger, CCHC-type"/>
    <property type="match status" value="1"/>
</dbReference>
<reference evidence="3" key="1">
    <citation type="journal article" date="2019" name="Sci. Rep.">
        <title>Draft genome of Tanacetum cinerariifolium, the natural source of mosquito coil.</title>
        <authorList>
            <person name="Yamashiro T."/>
            <person name="Shiraishi A."/>
            <person name="Satake H."/>
            <person name="Nakayama K."/>
        </authorList>
    </citation>
    <scope>NUCLEOTIDE SEQUENCE</scope>
</reference>
<evidence type="ECO:0000259" key="2">
    <source>
        <dbReference type="PROSITE" id="PS50158"/>
    </source>
</evidence>
<dbReference type="PANTHER" id="PTHR46888:SF1">
    <property type="entry name" value="RIBONUCLEASE H"/>
    <property type="match status" value="1"/>
</dbReference>
<organism evidence="3">
    <name type="scientific">Tanacetum cinerariifolium</name>
    <name type="common">Dalmatian daisy</name>
    <name type="synonym">Chrysanthemum cinerariifolium</name>
    <dbReference type="NCBI Taxonomy" id="118510"/>
    <lineage>
        <taxon>Eukaryota</taxon>
        <taxon>Viridiplantae</taxon>
        <taxon>Streptophyta</taxon>
        <taxon>Embryophyta</taxon>
        <taxon>Tracheophyta</taxon>
        <taxon>Spermatophyta</taxon>
        <taxon>Magnoliopsida</taxon>
        <taxon>eudicotyledons</taxon>
        <taxon>Gunneridae</taxon>
        <taxon>Pentapetalae</taxon>
        <taxon>asterids</taxon>
        <taxon>campanulids</taxon>
        <taxon>Asterales</taxon>
        <taxon>Asteraceae</taxon>
        <taxon>Asteroideae</taxon>
        <taxon>Anthemideae</taxon>
        <taxon>Anthemidinae</taxon>
        <taxon>Tanacetum</taxon>
    </lineage>
</organism>
<accession>A0A699Q3Z1</accession>
<dbReference type="AlphaFoldDB" id="A0A699Q3Z1"/>
<feature type="domain" description="CCHC-type" evidence="2">
    <location>
        <begin position="109"/>
        <end position="124"/>
    </location>
</feature>
<comment type="caution">
    <text evidence="3">The sequence shown here is derived from an EMBL/GenBank/DDBJ whole genome shotgun (WGS) entry which is preliminary data.</text>
</comment>
<dbReference type="EMBL" id="BKCJ010965743">
    <property type="protein sequence ID" value="GFC55563.1"/>
    <property type="molecule type" value="Genomic_DNA"/>
</dbReference>
<sequence>VRTCPEESDSVERYICGLPDTIHGSVSASKPKTLQEAIEMATGIMDKKIRTYAERQLQTRGSLKTLLETTKANNSLLKDKMWQGHTLSPTNANVANNQRGNRAGQKVTCYECGAQGHFKRYCPKLKNNNNNRGNQVGTENAQARVYAMGNAGTNPNANTVM</sequence>
<dbReference type="PANTHER" id="PTHR46888">
    <property type="entry name" value="ZINC KNUCKLE DOMAINCONTAINING PROTEIN-RELATED"/>
    <property type="match status" value="1"/>
</dbReference>
<gene>
    <name evidence="3" type="ORF">Tci_827533</name>
</gene>
<evidence type="ECO:0000313" key="3">
    <source>
        <dbReference type="EMBL" id="GFC55563.1"/>
    </source>
</evidence>
<dbReference type="InterPro" id="IPR036875">
    <property type="entry name" value="Znf_CCHC_sf"/>
</dbReference>
<feature type="non-terminal residue" evidence="3">
    <location>
        <position position="161"/>
    </location>
</feature>
<keyword evidence="1" id="KW-0862">Zinc</keyword>
<dbReference type="SMART" id="SM00343">
    <property type="entry name" value="ZnF_C2HC"/>
    <property type="match status" value="1"/>
</dbReference>
<dbReference type="GO" id="GO:0008270">
    <property type="term" value="F:zinc ion binding"/>
    <property type="evidence" value="ECO:0007669"/>
    <property type="project" value="UniProtKB-KW"/>
</dbReference>
<keyword evidence="1" id="KW-0863">Zinc-finger</keyword>
<keyword evidence="1" id="KW-0479">Metal-binding</keyword>
<dbReference type="PROSITE" id="PS50158">
    <property type="entry name" value="ZF_CCHC"/>
    <property type="match status" value="1"/>
</dbReference>
<name>A0A699Q3Z1_TANCI</name>
<feature type="non-terminal residue" evidence="3">
    <location>
        <position position="1"/>
    </location>
</feature>
<evidence type="ECO:0000256" key="1">
    <source>
        <dbReference type="PROSITE-ProRule" id="PRU00047"/>
    </source>
</evidence>
<dbReference type="GO" id="GO:0003676">
    <property type="term" value="F:nucleic acid binding"/>
    <property type="evidence" value="ECO:0007669"/>
    <property type="project" value="InterPro"/>
</dbReference>